<proteinExistence type="predicted"/>
<protein>
    <submittedName>
        <fullName evidence="1">ST225</fullName>
    </submittedName>
</protein>
<dbReference type="STRING" id="4577.A0A1D6GDY3"/>
<organism evidence="1">
    <name type="scientific">Zea mays</name>
    <name type="common">Maize</name>
    <dbReference type="NCBI Taxonomy" id="4577"/>
    <lineage>
        <taxon>Eukaryota</taxon>
        <taxon>Viridiplantae</taxon>
        <taxon>Streptophyta</taxon>
        <taxon>Embryophyta</taxon>
        <taxon>Tracheophyta</taxon>
        <taxon>Spermatophyta</taxon>
        <taxon>Magnoliopsida</taxon>
        <taxon>Liliopsida</taxon>
        <taxon>Poales</taxon>
        <taxon>Poaceae</taxon>
        <taxon>PACMAD clade</taxon>
        <taxon>Panicoideae</taxon>
        <taxon>Andropogonodae</taxon>
        <taxon>Andropogoneae</taxon>
        <taxon>Tripsacinae</taxon>
        <taxon>Zea</taxon>
    </lineage>
</organism>
<sequence length="134" mass="14569">MGSLMSGWSSSVLSDKEARLMRNRSLTKEEVAAFWRQHGSIPNAGSPRAVPVQYCCTRSDDDGFFLPENAADSSAANRGSWWTRSSWAFLNEPPPPTTTREAEAVLGSRAPRSFVVVACDQQLHAAARIVTGNA</sequence>
<evidence type="ECO:0000313" key="1">
    <source>
        <dbReference type="EMBL" id="AQK61827.1"/>
    </source>
</evidence>
<dbReference type="OrthoDB" id="1858881at2759"/>
<dbReference type="EMBL" id="CM000781">
    <property type="protein sequence ID" value="AQK61827.1"/>
    <property type="molecule type" value="Genomic_DNA"/>
</dbReference>
<dbReference type="PANTHER" id="PTHR33872:SF8">
    <property type="match status" value="1"/>
</dbReference>
<gene>
    <name evidence="1" type="ORF">ZEAMMB73_Zm00001d012920</name>
</gene>
<dbReference type="PANTHER" id="PTHR33872">
    <property type="entry name" value="DNA POLYMERASE EPSILON CATALYTIC SUBUNIT A"/>
    <property type="match status" value="1"/>
</dbReference>
<accession>A0A1D6GDY3</accession>
<name>A0A1D6GDY3_MAIZE</name>
<reference evidence="1" key="1">
    <citation type="submission" date="2015-12" db="EMBL/GenBank/DDBJ databases">
        <title>Update maize B73 reference genome by single molecule sequencing technologies.</title>
        <authorList>
            <consortium name="Maize Genome Sequencing Project"/>
            <person name="Ware D."/>
        </authorList>
    </citation>
    <scope>NUCLEOTIDE SEQUENCE</scope>
    <source>
        <tissue evidence="1">Seedling</tissue>
    </source>
</reference>
<dbReference type="InParanoid" id="A0A1D6GDY3"/>
<dbReference type="OMA" id="QFHAARI"/>
<dbReference type="AlphaFoldDB" id="A0A1D6GDY3"/>
<dbReference type="PaxDb" id="4577-GRMZM2G100495_P01"/>